<comment type="caution">
    <text evidence="1">The sequence shown here is derived from an EMBL/GenBank/DDBJ whole genome shotgun (WGS) entry which is preliminary data.</text>
</comment>
<protein>
    <submittedName>
        <fullName evidence="1">Uncharacterized protein</fullName>
    </submittedName>
</protein>
<sequence length="52" mass="5929">MTANVLHGPDLGMNDTIRPTRCGPLPAHGRMRFPPVCRPWRLIGHRIQEDLQ</sequence>
<reference evidence="1" key="1">
    <citation type="submission" date="2023-07" db="EMBL/GenBank/DDBJ databases">
        <title>Functional and genomic diversity of the sorghum phyllosphere microbiome.</title>
        <authorList>
            <person name="Shade A."/>
        </authorList>
    </citation>
    <scope>NUCLEOTIDE SEQUENCE</scope>
    <source>
        <strain evidence="1">SORGH_AS_1067</strain>
    </source>
</reference>
<gene>
    <name evidence="1" type="ORF">QE405_003375</name>
</gene>
<dbReference type="Proteomes" id="UP001239215">
    <property type="component" value="Unassembled WGS sequence"/>
</dbReference>
<proteinExistence type="predicted"/>
<dbReference type="EMBL" id="JAUTAN010000001">
    <property type="protein sequence ID" value="MDQ1106091.1"/>
    <property type="molecule type" value="Genomic_DNA"/>
</dbReference>
<evidence type="ECO:0000313" key="2">
    <source>
        <dbReference type="Proteomes" id="UP001239215"/>
    </source>
</evidence>
<evidence type="ECO:0000313" key="1">
    <source>
        <dbReference type="EMBL" id="MDQ1106091.1"/>
    </source>
</evidence>
<name>A0AAJ1U7Z5_9ACTN</name>
<organism evidence="1 2">
    <name type="scientific">Nocardioides zeae</name>
    <dbReference type="NCBI Taxonomy" id="1457234"/>
    <lineage>
        <taxon>Bacteria</taxon>
        <taxon>Bacillati</taxon>
        <taxon>Actinomycetota</taxon>
        <taxon>Actinomycetes</taxon>
        <taxon>Propionibacteriales</taxon>
        <taxon>Nocardioidaceae</taxon>
        <taxon>Nocardioides</taxon>
    </lineage>
</organism>
<accession>A0AAJ1U7Z5</accession>
<dbReference type="AlphaFoldDB" id="A0AAJ1U7Z5"/>